<evidence type="ECO:0000313" key="4">
    <source>
        <dbReference type="Proteomes" id="UP000326396"/>
    </source>
</evidence>
<reference evidence="3 4" key="1">
    <citation type="submission" date="2019-05" db="EMBL/GenBank/DDBJ databases">
        <title>Mikania micrantha, genome provides insights into the molecular mechanism of rapid growth.</title>
        <authorList>
            <person name="Liu B."/>
        </authorList>
    </citation>
    <scope>NUCLEOTIDE SEQUENCE [LARGE SCALE GENOMIC DNA]</scope>
    <source>
        <strain evidence="3">NLD-2019</strain>
        <tissue evidence="3">Leaf</tissue>
    </source>
</reference>
<dbReference type="AlphaFoldDB" id="A0A5N6L8N5"/>
<feature type="region of interest" description="Disordered" evidence="1">
    <location>
        <begin position="1"/>
        <end position="35"/>
    </location>
</feature>
<proteinExistence type="predicted"/>
<keyword evidence="2" id="KW-0812">Transmembrane</keyword>
<evidence type="ECO:0000256" key="2">
    <source>
        <dbReference type="SAM" id="Phobius"/>
    </source>
</evidence>
<keyword evidence="2" id="KW-1133">Transmembrane helix</keyword>
<sequence>MGVKKAETKANTDEPSKEGKTEPINPTKPNNHKRKARNFAMMTPTIPAIPMNQHTHYAQTRNPMWESNLFATLVGSITLTIDLVVFAPFVGAVMILGWILFGNKRNYSVIHDLWGSRLPKSITEKFTYRDPYFTPIFLEVGRKPSSPGAFLFPRGGREGLSSWRAYEIYPSQHCIYRLDKVTFEVDWEGMRIEFTEIDFRYRISGIAFTVRYFRKWGIPSSLVCEFQAATAPIAALEVA</sequence>
<dbReference type="Proteomes" id="UP000326396">
    <property type="component" value="Unassembled WGS sequence"/>
</dbReference>
<gene>
    <name evidence="3" type="ORF">E3N88_45626</name>
</gene>
<evidence type="ECO:0000256" key="1">
    <source>
        <dbReference type="SAM" id="MobiDB-lite"/>
    </source>
</evidence>
<comment type="caution">
    <text evidence="3">The sequence shown here is derived from an EMBL/GenBank/DDBJ whole genome shotgun (WGS) entry which is preliminary data.</text>
</comment>
<accession>A0A5N6L8N5</accession>
<keyword evidence="4" id="KW-1185">Reference proteome</keyword>
<dbReference type="OrthoDB" id="1818488at2759"/>
<name>A0A5N6L8N5_9ASTR</name>
<evidence type="ECO:0000313" key="3">
    <source>
        <dbReference type="EMBL" id="KAC9566656.1"/>
    </source>
</evidence>
<protein>
    <submittedName>
        <fullName evidence="3">Uncharacterized protein</fullName>
    </submittedName>
</protein>
<organism evidence="3 4">
    <name type="scientific">Mikania micrantha</name>
    <name type="common">bitter vine</name>
    <dbReference type="NCBI Taxonomy" id="192012"/>
    <lineage>
        <taxon>Eukaryota</taxon>
        <taxon>Viridiplantae</taxon>
        <taxon>Streptophyta</taxon>
        <taxon>Embryophyta</taxon>
        <taxon>Tracheophyta</taxon>
        <taxon>Spermatophyta</taxon>
        <taxon>Magnoliopsida</taxon>
        <taxon>eudicotyledons</taxon>
        <taxon>Gunneridae</taxon>
        <taxon>Pentapetalae</taxon>
        <taxon>asterids</taxon>
        <taxon>campanulids</taxon>
        <taxon>Asterales</taxon>
        <taxon>Asteraceae</taxon>
        <taxon>Asteroideae</taxon>
        <taxon>Heliantheae alliance</taxon>
        <taxon>Eupatorieae</taxon>
        <taxon>Mikania</taxon>
    </lineage>
</organism>
<feature type="compositionally biased region" description="Basic and acidic residues" evidence="1">
    <location>
        <begin position="1"/>
        <end position="21"/>
    </location>
</feature>
<dbReference type="EMBL" id="SZYD01002421">
    <property type="protein sequence ID" value="KAC9566656.1"/>
    <property type="molecule type" value="Genomic_DNA"/>
</dbReference>
<feature type="transmembrane region" description="Helical" evidence="2">
    <location>
        <begin position="69"/>
        <end position="101"/>
    </location>
</feature>
<keyword evidence="2" id="KW-0472">Membrane</keyword>